<dbReference type="PANTHER" id="PTHR48033:SF10">
    <property type="entry name" value="RNA-BINDING PROTEIN SQUID"/>
    <property type="match status" value="1"/>
</dbReference>
<accession>S7W7K1</accession>
<dbReference type="InterPro" id="IPR012677">
    <property type="entry name" value="Nucleotide-bd_a/b_plait_sf"/>
</dbReference>
<organism evidence="6 7">
    <name type="scientific">Spraguea lophii (strain 42_110)</name>
    <name type="common">Microsporidian parasite</name>
    <dbReference type="NCBI Taxonomy" id="1358809"/>
    <lineage>
        <taxon>Eukaryota</taxon>
        <taxon>Fungi</taxon>
        <taxon>Fungi incertae sedis</taxon>
        <taxon>Microsporidia</taxon>
        <taxon>Spragueidae</taxon>
        <taxon>Spraguea</taxon>
    </lineage>
</organism>
<proteinExistence type="predicted"/>
<dbReference type="SUPFAM" id="SSF54928">
    <property type="entry name" value="RNA-binding domain, RBD"/>
    <property type="match status" value="2"/>
</dbReference>
<feature type="compositionally biased region" description="Basic and acidic residues" evidence="4">
    <location>
        <begin position="43"/>
        <end position="56"/>
    </location>
</feature>
<dbReference type="InterPro" id="IPR000504">
    <property type="entry name" value="RRM_dom"/>
</dbReference>
<feature type="domain" description="RRM" evidence="5">
    <location>
        <begin position="126"/>
        <end position="205"/>
    </location>
</feature>
<dbReference type="HOGENOM" id="CLU_797335_0_0_1"/>
<dbReference type="InterPro" id="IPR035979">
    <property type="entry name" value="RBD_domain_sf"/>
</dbReference>
<dbReference type="GO" id="GO:0000785">
    <property type="term" value="C:chromatin"/>
    <property type="evidence" value="ECO:0007669"/>
    <property type="project" value="TreeGrafter"/>
</dbReference>
<dbReference type="Proteomes" id="UP000014978">
    <property type="component" value="Unassembled WGS sequence"/>
</dbReference>
<evidence type="ECO:0000256" key="3">
    <source>
        <dbReference type="PROSITE-ProRule" id="PRU00176"/>
    </source>
</evidence>
<comment type="subcellular location">
    <subcellularLocation>
        <location evidence="1">Nucleus</location>
    </subcellularLocation>
</comment>
<feature type="compositionally biased region" description="Low complexity" evidence="4">
    <location>
        <begin position="17"/>
        <end position="41"/>
    </location>
</feature>
<feature type="compositionally biased region" description="Acidic residues" evidence="4">
    <location>
        <begin position="65"/>
        <end position="76"/>
    </location>
</feature>
<dbReference type="Pfam" id="PF00076">
    <property type="entry name" value="RRM_1"/>
    <property type="match status" value="2"/>
</dbReference>
<name>S7W7K1_SPRLO</name>
<dbReference type="EMBL" id="ATCN01000565">
    <property type="protein sequence ID" value="EPR78786.1"/>
    <property type="molecule type" value="Genomic_DNA"/>
</dbReference>
<dbReference type="SMART" id="SM00360">
    <property type="entry name" value="RRM"/>
    <property type="match status" value="2"/>
</dbReference>
<dbReference type="GO" id="GO:0003723">
    <property type="term" value="F:RNA binding"/>
    <property type="evidence" value="ECO:0007669"/>
    <property type="project" value="UniProtKB-UniRule"/>
</dbReference>
<evidence type="ECO:0000313" key="7">
    <source>
        <dbReference type="Proteomes" id="UP000014978"/>
    </source>
</evidence>
<feature type="compositionally biased region" description="Basic and acidic residues" evidence="4">
    <location>
        <begin position="77"/>
        <end position="92"/>
    </location>
</feature>
<dbReference type="OrthoDB" id="275748at2759"/>
<evidence type="ECO:0000256" key="1">
    <source>
        <dbReference type="ARBA" id="ARBA00004123"/>
    </source>
</evidence>
<keyword evidence="2" id="KW-0539">Nucleus</keyword>
<feature type="compositionally biased region" description="Basic and acidic residues" evidence="4">
    <location>
        <begin position="289"/>
        <end position="315"/>
    </location>
</feature>
<sequence>MTKNSKKITKKTKEISESSISESENESSVSEQQSSSEEQTVAQEKEQTPKETKENEESTTTSVDNESEESSDDESKESEKKEEKEKIVKDSDDSSSESSSSEEESDADSESSEKEEKKKVDDSKERTLFIKGFDRDYTEIMLEQKLEKFGEIVSVRMPRDRQRNVNKGFAYVEFKNKKSAEKVLQHKDNLSLGLDAVIDVPKEKTESTGKTIFVKNLPYICEADSVKEYFSQFAPIKNIRLPRDYEDKTRIKGFAFLEVEEEDVKKILGKKHVFEERDLTVQLSNPNRGNDRNQDNNRNQDNRRDRNFNGRKENNYRNNRSFKNDYNSKDKRKSENTSSKKNRIEFSD</sequence>
<feature type="region of interest" description="Disordered" evidence="4">
    <location>
        <begin position="1"/>
        <end position="125"/>
    </location>
</feature>
<dbReference type="VEuPathDB" id="MicrosporidiaDB:SLOPH_2162"/>
<dbReference type="PROSITE" id="PS50102">
    <property type="entry name" value="RRM"/>
    <property type="match status" value="2"/>
</dbReference>
<feature type="compositionally biased region" description="Basic and acidic residues" evidence="4">
    <location>
        <begin position="111"/>
        <end position="125"/>
    </location>
</feature>
<feature type="region of interest" description="Disordered" evidence="4">
    <location>
        <begin position="281"/>
        <end position="348"/>
    </location>
</feature>
<evidence type="ECO:0000313" key="6">
    <source>
        <dbReference type="EMBL" id="EPR78786.1"/>
    </source>
</evidence>
<evidence type="ECO:0000256" key="4">
    <source>
        <dbReference type="SAM" id="MobiDB-lite"/>
    </source>
</evidence>
<dbReference type="InParanoid" id="S7W7K1"/>
<dbReference type="OMA" id="WNCFSEC"/>
<keyword evidence="3" id="KW-0694">RNA-binding</keyword>
<reference evidence="7" key="1">
    <citation type="journal article" date="2013" name="PLoS Genet.">
        <title>The genome of Spraguea lophii and the basis of host-microsporidian interactions.</title>
        <authorList>
            <person name="Campbell S.E."/>
            <person name="Williams T.A."/>
            <person name="Yousuf A."/>
            <person name="Soanes D.M."/>
            <person name="Paszkiewicz K.H."/>
            <person name="Williams B.A.P."/>
        </authorList>
    </citation>
    <scope>NUCLEOTIDE SEQUENCE [LARGE SCALE GENOMIC DNA]</scope>
    <source>
        <strain evidence="7">42_110</strain>
    </source>
</reference>
<feature type="compositionally biased region" description="Basic residues" evidence="4">
    <location>
        <begin position="1"/>
        <end position="10"/>
    </location>
</feature>
<feature type="domain" description="RRM" evidence="5">
    <location>
        <begin position="210"/>
        <end position="286"/>
    </location>
</feature>
<dbReference type="PANTHER" id="PTHR48033">
    <property type="entry name" value="RNA-BINDING (RRM/RBD/RNP MOTIFS) FAMILY PROTEIN"/>
    <property type="match status" value="1"/>
</dbReference>
<evidence type="ECO:0000259" key="5">
    <source>
        <dbReference type="PROSITE" id="PS50102"/>
    </source>
</evidence>
<feature type="compositionally biased region" description="Basic and acidic residues" evidence="4">
    <location>
        <begin position="322"/>
        <end position="335"/>
    </location>
</feature>
<gene>
    <name evidence="6" type="ORF">SLOPH_2162</name>
</gene>
<dbReference type="GO" id="GO:0010468">
    <property type="term" value="P:regulation of gene expression"/>
    <property type="evidence" value="ECO:0007669"/>
    <property type="project" value="TreeGrafter"/>
</dbReference>
<dbReference type="GO" id="GO:0005654">
    <property type="term" value="C:nucleoplasm"/>
    <property type="evidence" value="ECO:0007669"/>
    <property type="project" value="TreeGrafter"/>
</dbReference>
<feature type="compositionally biased region" description="Acidic residues" evidence="4">
    <location>
        <begin position="100"/>
        <end position="110"/>
    </location>
</feature>
<dbReference type="AlphaFoldDB" id="S7W7K1"/>
<dbReference type="Gene3D" id="3.30.70.330">
    <property type="match status" value="2"/>
</dbReference>
<evidence type="ECO:0000256" key="2">
    <source>
        <dbReference type="ARBA" id="ARBA00023242"/>
    </source>
</evidence>
<comment type="caution">
    <text evidence="6">The sequence shown here is derived from an EMBL/GenBank/DDBJ whole genome shotgun (WGS) entry which is preliminary data.</text>
</comment>
<dbReference type="CDD" id="cd00590">
    <property type="entry name" value="RRM_SF"/>
    <property type="match status" value="1"/>
</dbReference>
<dbReference type="STRING" id="1358809.S7W7K1"/>
<protein>
    <submittedName>
        <fullName evidence="6">RNA binding protein</fullName>
    </submittedName>
</protein>
<keyword evidence="7" id="KW-1185">Reference proteome</keyword>